<evidence type="ECO:0000256" key="13">
    <source>
        <dbReference type="ARBA" id="ARBA00048552"/>
    </source>
</evidence>
<evidence type="ECO:0000256" key="9">
    <source>
        <dbReference type="ARBA" id="ARBA00022833"/>
    </source>
</evidence>
<evidence type="ECO:0000259" key="16">
    <source>
        <dbReference type="Pfam" id="PF00562"/>
    </source>
</evidence>
<dbReference type="EMBL" id="HBEQ01006638">
    <property type="protein sequence ID" value="CAD8517833.1"/>
    <property type="molecule type" value="Transcribed_RNA"/>
</dbReference>
<evidence type="ECO:0000256" key="2">
    <source>
        <dbReference type="ARBA" id="ARBA00004123"/>
    </source>
</evidence>
<dbReference type="Pfam" id="PF06883">
    <property type="entry name" value="RNA_pol_Rpa2_4"/>
    <property type="match status" value="1"/>
</dbReference>
<feature type="domain" description="RNA polymerase Rpb2" evidence="19">
    <location>
        <begin position="269"/>
        <end position="334"/>
    </location>
</feature>
<dbReference type="EC" id="2.7.7.6" evidence="15"/>
<evidence type="ECO:0000259" key="17">
    <source>
        <dbReference type="Pfam" id="PF04560"/>
    </source>
</evidence>
<keyword evidence="9" id="KW-0862">Zinc</keyword>
<evidence type="ECO:0000256" key="8">
    <source>
        <dbReference type="ARBA" id="ARBA00022771"/>
    </source>
</evidence>
<accession>A0A6U0P247</accession>
<dbReference type="GO" id="GO:0008270">
    <property type="term" value="F:zinc ion binding"/>
    <property type="evidence" value="ECO:0007669"/>
    <property type="project" value="UniProtKB-KW"/>
</dbReference>
<dbReference type="Gene3D" id="2.40.270.10">
    <property type="entry name" value="DNA-directed RNA polymerase, subunit 2, domain 6"/>
    <property type="match status" value="1"/>
</dbReference>
<evidence type="ECO:0000256" key="10">
    <source>
        <dbReference type="ARBA" id="ARBA00023163"/>
    </source>
</evidence>
<evidence type="ECO:0000256" key="5">
    <source>
        <dbReference type="ARBA" id="ARBA00022679"/>
    </source>
</evidence>
<feature type="domain" description="DNA-directed RNA polymerase subunit 2 hybrid-binding" evidence="16">
    <location>
        <begin position="497"/>
        <end position="877"/>
    </location>
</feature>
<dbReference type="AlphaFoldDB" id="A0A6U0P247"/>
<feature type="domain" description="RNA polymerase Rpb2" evidence="18">
    <location>
        <begin position="20"/>
        <end position="185"/>
    </location>
</feature>
<comment type="subunit">
    <text evidence="12">In plastids the minimal PEP RNA polymerase catalytic core is composed of four subunits: alpha, beta, beta', and beta''. When a (nuclear-encoded) sigma factor is associated with the core the holoenzyme is formed, which can initiate transcription.</text>
</comment>
<sequence>MKRVAYSARGPMYTQYATAIRCVASDEHCSTVRVHYTSDGSARVAFVHRRQEYFLPAGLLLRALADVSDAEIQAIVASGVAGSGGKQFASKRVAIILEEIADQGIRNRSHALSYLGEHFRVQLGANPWETNVEIGKHLIKEHVFMHLENGKDKFNLLLFMMQKLYALVTGQCSPDNPDSPMHHEVLLPGVLIQTLFREKLQDALRRVKETLLQESGESFSTEDGEWLSQIAMSAITKMNIGRVMEYFLATGNLVSRTGLGLSQTSGFTVVADKLNYMRYLSHFRSVHRGAYFAELRTTTVRKLLPESWGFLCPVHTPDGSPCGLLNHLSASCFVHVTPTGRSDAACQDMLSVLRVLSTAGVMLMHGRVNDAPTCPEYLTVMVDGAVAGFTHTTNAEAVVAALRAAKVSQTSKVPLNLEIAYVPPRFQNYGGAFPGIYVFSTPSRMLRPVTQHPGGKTEFIGSLEQVFMHIRCQDGGNVSCQLYTHVEDGPGSVLSVVASFTPWSDYNQSPRNMYQCQMSKQTMGVPLHSFCYRPDTKLYRLQTPQRPIALTNAYDNYHIDEYPLGTNAVVAVLANTGYDMEDAMIMNKGALQRGLAHATLYKTETMTIPSGSGDVFGHQSIMKLHADDAMWRTTGLPTADNSLSTSHMDVDGTARLGSVVENGDAFCSVFNRMTARAKLHRVKGSDKAVIERVSLMSTFDERGRKQTKLTTTFRYNRNPIIGDKFSSRHGQKGVLAFLSPEEDLPFIERTGIRPDVLINPHAFPSRMTIGMLIESMASKAGALSGSFIDASPFQSAKAGDAFPPPLTEHGQVLKRHGYDYCGNETLLNGATGEKFDVDIFIGLVYYQRLRHMVSDKFQVRSVGPNNPLTQQPIKGRRAGGGIRFGEMERDSLLAHGAAYLIHDRLHACSDRHIASICSHCGSILAPAARTTITHFESGGSVGHTNTSPDAGFLSKILCRVCNTGSGIEHVTLPFVFKYLAAELAAMNVRVGLSVGDDILGAR</sequence>
<evidence type="ECO:0000256" key="4">
    <source>
        <dbReference type="ARBA" id="ARBA00022478"/>
    </source>
</evidence>
<evidence type="ECO:0000256" key="3">
    <source>
        <dbReference type="ARBA" id="ARBA00006835"/>
    </source>
</evidence>
<keyword evidence="7" id="KW-0479">Metal-binding</keyword>
<feature type="domain" description="RNA polymerase Rpb2" evidence="17">
    <location>
        <begin position="880"/>
        <end position="991"/>
    </location>
</feature>
<dbReference type="Pfam" id="PF00562">
    <property type="entry name" value="RNA_pol_Rpb2_6"/>
    <property type="match status" value="1"/>
</dbReference>
<evidence type="ECO:0000313" key="22">
    <source>
        <dbReference type="EMBL" id="CAD8517834.1"/>
    </source>
</evidence>
<comment type="similarity">
    <text evidence="3 14">Belongs to the RNA polymerase beta chain family.</text>
</comment>
<evidence type="ECO:0000259" key="19">
    <source>
        <dbReference type="Pfam" id="PF04565"/>
    </source>
</evidence>
<dbReference type="InterPro" id="IPR007641">
    <property type="entry name" value="RNA_pol_Rpb2_7"/>
</dbReference>
<dbReference type="Gene3D" id="3.90.1110.10">
    <property type="entry name" value="RNA polymerase Rpb2, domain 2"/>
    <property type="match status" value="1"/>
</dbReference>
<dbReference type="SUPFAM" id="SSF64484">
    <property type="entry name" value="beta and beta-prime subunits of DNA dependent RNA-polymerase"/>
    <property type="match status" value="1"/>
</dbReference>
<comment type="subcellular location">
    <subcellularLocation>
        <location evidence="2">Nucleus</location>
    </subcellularLocation>
</comment>
<dbReference type="GO" id="GO:0032549">
    <property type="term" value="F:ribonucleoside binding"/>
    <property type="evidence" value="ECO:0007669"/>
    <property type="project" value="InterPro"/>
</dbReference>
<evidence type="ECO:0000256" key="14">
    <source>
        <dbReference type="RuleBase" id="RU000434"/>
    </source>
</evidence>
<evidence type="ECO:0000256" key="15">
    <source>
        <dbReference type="RuleBase" id="RU363031"/>
    </source>
</evidence>
<dbReference type="PROSITE" id="PS01166">
    <property type="entry name" value="RNA_POL_BETA"/>
    <property type="match status" value="1"/>
</dbReference>
<evidence type="ECO:0000256" key="6">
    <source>
        <dbReference type="ARBA" id="ARBA00022695"/>
    </source>
</evidence>
<dbReference type="Gene3D" id="2.40.50.150">
    <property type="match status" value="1"/>
</dbReference>
<dbReference type="GO" id="GO:0005634">
    <property type="term" value="C:nucleus"/>
    <property type="evidence" value="ECO:0007669"/>
    <property type="project" value="UniProtKB-SubCell"/>
</dbReference>
<keyword evidence="11" id="KW-0539">Nucleus</keyword>
<keyword evidence="6 15" id="KW-0548">Nucleotidyltransferase</keyword>
<evidence type="ECO:0000259" key="18">
    <source>
        <dbReference type="Pfam" id="PF04561"/>
    </source>
</evidence>
<dbReference type="InterPro" id="IPR015712">
    <property type="entry name" value="DNA-dir_RNA_pol_su2"/>
</dbReference>
<comment type="function">
    <text evidence="1 15">DNA-dependent RNA polymerase catalyzes the transcription of DNA into RNA using the four ribonucleoside triphosphates as substrates.</text>
</comment>
<evidence type="ECO:0000259" key="20">
    <source>
        <dbReference type="Pfam" id="PF06883"/>
    </source>
</evidence>
<keyword evidence="5 15" id="KW-0808">Transferase</keyword>
<comment type="catalytic activity">
    <reaction evidence="13 15">
        <text>RNA(n) + a ribonucleoside 5'-triphosphate = RNA(n+1) + diphosphate</text>
        <dbReference type="Rhea" id="RHEA:21248"/>
        <dbReference type="Rhea" id="RHEA-COMP:14527"/>
        <dbReference type="Rhea" id="RHEA-COMP:17342"/>
        <dbReference type="ChEBI" id="CHEBI:33019"/>
        <dbReference type="ChEBI" id="CHEBI:61557"/>
        <dbReference type="ChEBI" id="CHEBI:140395"/>
        <dbReference type="EC" id="2.7.7.6"/>
    </reaction>
</comment>
<dbReference type="EMBL" id="HBEQ01006639">
    <property type="protein sequence ID" value="CAD8517834.1"/>
    <property type="molecule type" value="Transcribed_RNA"/>
</dbReference>
<evidence type="ECO:0000256" key="12">
    <source>
        <dbReference type="ARBA" id="ARBA00026088"/>
    </source>
</evidence>
<dbReference type="InterPro" id="IPR007120">
    <property type="entry name" value="DNA-dir_RNAP_su2_dom"/>
</dbReference>
<name>A0A6U0P247_MICPS</name>
<feature type="domain" description="DNA-directed RNA polymerase I subunit RPA2" evidence="20">
    <location>
        <begin position="388"/>
        <end position="447"/>
    </location>
</feature>
<dbReference type="Gene3D" id="3.90.1800.10">
    <property type="entry name" value="RNA polymerase alpha subunit dimerisation domain"/>
    <property type="match status" value="1"/>
</dbReference>
<dbReference type="FunFam" id="3.90.1800.10:FF:000004">
    <property type="entry name" value="DNA-directed RNA polymerase subunit beta"/>
    <property type="match status" value="1"/>
</dbReference>
<dbReference type="FunFam" id="2.40.270.10:FF:000011">
    <property type="entry name" value="DNA-directed RNA polymerase subunit beta"/>
    <property type="match status" value="1"/>
</dbReference>
<evidence type="ECO:0000313" key="21">
    <source>
        <dbReference type="EMBL" id="CAD8517833.1"/>
    </source>
</evidence>
<dbReference type="InterPro" id="IPR009674">
    <property type="entry name" value="Rpa2_dom_4"/>
</dbReference>
<dbReference type="Gene3D" id="3.90.1100.10">
    <property type="match status" value="1"/>
</dbReference>
<dbReference type="CDD" id="cd00653">
    <property type="entry name" value="RNA_pol_B_RPB2"/>
    <property type="match status" value="1"/>
</dbReference>
<evidence type="ECO:0000256" key="7">
    <source>
        <dbReference type="ARBA" id="ARBA00022723"/>
    </source>
</evidence>
<proteinExistence type="inferred from homology"/>
<dbReference type="InterPro" id="IPR007121">
    <property type="entry name" value="RNA_pol_bsu_CS"/>
</dbReference>
<dbReference type="InterPro" id="IPR007642">
    <property type="entry name" value="RNA_pol_Rpb2_2"/>
</dbReference>
<keyword evidence="4 15" id="KW-0240">DNA-directed RNA polymerase</keyword>
<dbReference type="InterPro" id="IPR014724">
    <property type="entry name" value="RNA_pol_RPB2_OB-fold"/>
</dbReference>
<organism evidence="21">
    <name type="scientific">Micromonas pusilla</name>
    <name type="common">Picoplanktonic green alga</name>
    <name type="synonym">Chromulina pusilla</name>
    <dbReference type="NCBI Taxonomy" id="38833"/>
    <lineage>
        <taxon>Eukaryota</taxon>
        <taxon>Viridiplantae</taxon>
        <taxon>Chlorophyta</taxon>
        <taxon>Mamiellophyceae</taxon>
        <taxon>Mamiellales</taxon>
        <taxon>Mamiellaceae</taxon>
        <taxon>Micromonas</taxon>
    </lineage>
</organism>
<evidence type="ECO:0000256" key="11">
    <source>
        <dbReference type="ARBA" id="ARBA00023242"/>
    </source>
</evidence>
<evidence type="ECO:0000256" key="1">
    <source>
        <dbReference type="ARBA" id="ARBA00004026"/>
    </source>
</evidence>
<keyword evidence="10 15" id="KW-0804">Transcription</keyword>
<dbReference type="InterPro" id="IPR007645">
    <property type="entry name" value="RNA_pol_Rpb2_3"/>
</dbReference>
<dbReference type="PANTHER" id="PTHR20856">
    <property type="entry name" value="DNA-DIRECTED RNA POLYMERASE I SUBUNIT 2"/>
    <property type="match status" value="1"/>
</dbReference>
<dbReference type="GO" id="GO:0003899">
    <property type="term" value="F:DNA-directed RNA polymerase activity"/>
    <property type="evidence" value="ECO:0007669"/>
    <property type="project" value="UniProtKB-EC"/>
</dbReference>
<reference evidence="21" key="1">
    <citation type="submission" date="2021-01" db="EMBL/GenBank/DDBJ databases">
        <authorList>
            <person name="Corre E."/>
            <person name="Pelletier E."/>
            <person name="Niang G."/>
            <person name="Scheremetjew M."/>
            <person name="Finn R."/>
            <person name="Kale V."/>
            <person name="Holt S."/>
            <person name="Cochrane G."/>
            <person name="Meng A."/>
            <person name="Brown T."/>
            <person name="Cohen L."/>
        </authorList>
    </citation>
    <scope>NUCLEOTIDE SEQUENCE</scope>
    <source>
        <strain evidence="21">CCMP1723</strain>
    </source>
</reference>
<protein>
    <recommendedName>
        <fullName evidence="15">DNA-directed RNA polymerase subunit beta</fullName>
        <ecNumber evidence="15">2.7.7.6</ecNumber>
    </recommendedName>
</protein>
<dbReference type="InterPro" id="IPR037034">
    <property type="entry name" value="RNA_pol_Rpb2_2_sf"/>
</dbReference>
<dbReference type="GO" id="GO:0003677">
    <property type="term" value="F:DNA binding"/>
    <property type="evidence" value="ECO:0007669"/>
    <property type="project" value="InterPro"/>
</dbReference>
<dbReference type="GO" id="GO:0006351">
    <property type="term" value="P:DNA-templated transcription"/>
    <property type="evidence" value="ECO:0007669"/>
    <property type="project" value="InterPro"/>
</dbReference>
<dbReference type="GO" id="GO:0000428">
    <property type="term" value="C:DNA-directed RNA polymerase complex"/>
    <property type="evidence" value="ECO:0007669"/>
    <property type="project" value="UniProtKB-KW"/>
</dbReference>
<dbReference type="Pfam" id="PF04565">
    <property type="entry name" value="RNA_pol_Rpb2_3"/>
    <property type="match status" value="1"/>
</dbReference>
<gene>
    <name evidence="21" type="ORF">MCOM1403_LOCUS5259</name>
    <name evidence="22" type="ORF">MCOM1403_LOCUS5260</name>
</gene>
<dbReference type="InterPro" id="IPR037033">
    <property type="entry name" value="DNA-dir_RNAP_su2_hyb_sf"/>
</dbReference>
<dbReference type="Pfam" id="PF04561">
    <property type="entry name" value="RNA_pol_Rpb2_2"/>
    <property type="match status" value="1"/>
</dbReference>
<keyword evidence="8" id="KW-0863">Zinc-finger</keyword>
<dbReference type="Pfam" id="PF04560">
    <property type="entry name" value="RNA_pol_Rpb2_7"/>
    <property type="match status" value="1"/>
</dbReference>